<dbReference type="PANTHER" id="PTHR43280:SF28">
    <property type="entry name" value="HTH-TYPE TRANSCRIPTIONAL ACTIVATOR RHAS"/>
    <property type="match status" value="1"/>
</dbReference>
<keyword evidence="2" id="KW-0238">DNA-binding</keyword>
<dbReference type="RefSeq" id="WP_084932257.1">
    <property type="nucleotide sequence ID" value="NZ_MLFR01000002.1"/>
</dbReference>
<dbReference type="SUPFAM" id="SSF46689">
    <property type="entry name" value="Homeodomain-like"/>
    <property type="match status" value="2"/>
</dbReference>
<feature type="domain" description="HTH araC/xylS-type" evidence="4">
    <location>
        <begin position="183"/>
        <end position="281"/>
    </location>
</feature>
<protein>
    <recommendedName>
        <fullName evidence="4">HTH araC/xylS-type domain-containing protein</fullName>
    </recommendedName>
</protein>
<dbReference type="Pfam" id="PF07883">
    <property type="entry name" value="Cupin_2"/>
    <property type="match status" value="1"/>
</dbReference>
<dbReference type="InterPro" id="IPR014710">
    <property type="entry name" value="RmlC-like_jellyroll"/>
</dbReference>
<dbReference type="EMBL" id="MLFR01000002">
    <property type="protein sequence ID" value="ORM71081.1"/>
    <property type="molecule type" value="Genomic_DNA"/>
</dbReference>
<dbReference type="GO" id="GO:0003700">
    <property type="term" value="F:DNA-binding transcription factor activity"/>
    <property type="evidence" value="ECO:0007669"/>
    <property type="project" value="InterPro"/>
</dbReference>
<dbReference type="Gene3D" id="2.60.120.10">
    <property type="entry name" value="Jelly Rolls"/>
    <property type="match status" value="1"/>
</dbReference>
<dbReference type="InterPro" id="IPR009057">
    <property type="entry name" value="Homeodomain-like_sf"/>
</dbReference>
<dbReference type="AlphaFoldDB" id="A0A1X1D3I0"/>
<dbReference type="PROSITE" id="PS00041">
    <property type="entry name" value="HTH_ARAC_FAMILY_1"/>
    <property type="match status" value="1"/>
</dbReference>
<evidence type="ECO:0000256" key="1">
    <source>
        <dbReference type="ARBA" id="ARBA00023015"/>
    </source>
</evidence>
<dbReference type="InterPro" id="IPR013096">
    <property type="entry name" value="Cupin_2"/>
</dbReference>
<dbReference type="PANTHER" id="PTHR43280">
    <property type="entry name" value="ARAC-FAMILY TRANSCRIPTIONAL REGULATOR"/>
    <property type="match status" value="1"/>
</dbReference>
<dbReference type="InterPro" id="IPR011051">
    <property type="entry name" value="RmlC_Cupin_sf"/>
</dbReference>
<keyword evidence="1" id="KW-0805">Transcription regulation</keyword>
<gene>
    <name evidence="5" type="ORF">HA51_04100</name>
</gene>
<proteinExistence type="predicted"/>
<dbReference type="SMART" id="SM00342">
    <property type="entry name" value="HTH_ARAC"/>
    <property type="match status" value="1"/>
</dbReference>
<comment type="caution">
    <text evidence="5">The sequence shown here is derived from an EMBL/GenBank/DDBJ whole genome shotgun (WGS) entry which is preliminary data.</text>
</comment>
<dbReference type="Pfam" id="PF12833">
    <property type="entry name" value="HTH_18"/>
    <property type="match status" value="1"/>
</dbReference>
<reference evidence="5 6" key="1">
    <citation type="journal article" date="2017" name="Antonie Van Leeuwenhoek">
        <title>Phylogenomic resolution of the bacterial genus Pantoea and its relationship with Erwinia and Tatumella.</title>
        <authorList>
            <person name="Palmer M."/>
            <person name="Steenkamp E.T."/>
            <person name="Coetzee M.P."/>
            <person name="Chan W.Y."/>
            <person name="van Zyl E."/>
            <person name="De Maayer P."/>
            <person name="Coutinho T.A."/>
            <person name="Blom J."/>
            <person name="Smits T.H."/>
            <person name="Duffy B."/>
            <person name="Venter S.N."/>
        </authorList>
    </citation>
    <scope>NUCLEOTIDE SEQUENCE [LARGE SCALE GENOMIC DNA]</scope>
    <source>
        <strain evidence="5 6">LMG 26275</strain>
    </source>
</reference>
<evidence type="ECO:0000313" key="6">
    <source>
        <dbReference type="Proteomes" id="UP000193558"/>
    </source>
</evidence>
<dbReference type="InterPro" id="IPR018060">
    <property type="entry name" value="HTH_AraC"/>
</dbReference>
<dbReference type="PRINTS" id="PR00032">
    <property type="entry name" value="HTHARAC"/>
</dbReference>
<accession>A0A1X1D3I0</accession>
<dbReference type="OrthoDB" id="1050625at2"/>
<dbReference type="PROSITE" id="PS01124">
    <property type="entry name" value="HTH_ARAC_FAMILY_2"/>
    <property type="match status" value="1"/>
</dbReference>
<sequence length="297" mass="33358">MMMYCFENDSFFSPDGDSSLPQLLFVCKTEGEESAIPRVMHKHNERLELMFIVRGSGDYIIGDRTYMAQQGDILVFDAGVVHDERPHLSEDSLIYSCGIKNLRLSDLPENSLTSSQQAAVVSSGLQCDNLKSMFDILAHQCSQKEANYGAVSQHLLSAIVVLCKNLFDAQHQLMNTPEMSLGLRIKAFIDEHYMENISLDSITDEVGMNRFYLSHSFKKFAGYSPKQYLIRRRVGEAQSLLLATSHSVSDIACMVGYDNVNNFHKIFKQVVGMPPSQYKHIWGGDANPEAAEISRIP</sequence>
<dbReference type="InterPro" id="IPR018062">
    <property type="entry name" value="HTH_AraC-typ_CS"/>
</dbReference>
<name>A0A1X1D3I0_9GAMM</name>
<evidence type="ECO:0000259" key="4">
    <source>
        <dbReference type="PROSITE" id="PS01124"/>
    </source>
</evidence>
<evidence type="ECO:0000256" key="2">
    <source>
        <dbReference type="ARBA" id="ARBA00023125"/>
    </source>
</evidence>
<keyword evidence="3" id="KW-0804">Transcription</keyword>
<evidence type="ECO:0000313" key="5">
    <source>
        <dbReference type="EMBL" id="ORM71081.1"/>
    </source>
</evidence>
<dbReference type="GO" id="GO:0043565">
    <property type="term" value="F:sequence-specific DNA binding"/>
    <property type="evidence" value="ECO:0007669"/>
    <property type="project" value="InterPro"/>
</dbReference>
<evidence type="ECO:0000256" key="3">
    <source>
        <dbReference type="ARBA" id="ARBA00023163"/>
    </source>
</evidence>
<organism evidence="5 6">
    <name type="scientific">Pantoea rwandensis</name>
    <dbReference type="NCBI Taxonomy" id="1076550"/>
    <lineage>
        <taxon>Bacteria</taxon>
        <taxon>Pseudomonadati</taxon>
        <taxon>Pseudomonadota</taxon>
        <taxon>Gammaproteobacteria</taxon>
        <taxon>Enterobacterales</taxon>
        <taxon>Erwiniaceae</taxon>
        <taxon>Pantoea</taxon>
    </lineage>
</organism>
<dbReference type="SUPFAM" id="SSF51182">
    <property type="entry name" value="RmlC-like cupins"/>
    <property type="match status" value="1"/>
</dbReference>
<dbReference type="InterPro" id="IPR020449">
    <property type="entry name" value="Tscrpt_reg_AraC-type_HTH"/>
</dbReference>
<dbReference type="Gene3D" id="1.10.10.60">
    <property type="entry name" value="Homeodomain-like"/>
    <property type="match status" value="2"/>
</dbReference>
<dbReference type="Proteomes" id="UP000193558">
    <property type="component" value="Unassembled WGS sequence"/>
</dbReference>